<keyword evidence="10" id="KW-1185">Reference proteome</keyword>
<dbReference type="Pfam" id="PF03772">
    <property type="entry name" value="Competence"/>
    <property type="match status" value="1"/>
</dbReference>
<feature type="transmembrane region" description="Helical" evidence="6">
    <location>
        <begin position="213"/>
        <end position="232"/>
    </location>
</feature>
<feature type="transmembrane region" description="Helical" evidence="6">
    <location>
        <begin position="23"/>
        <end position="44"/>
    </location>
</feature>
<feature type="transmembrane region" description="Helical" evidence="6">
    <location>
        <begin position="56"/>
        <end position="75"/>
    </location>
</feature>
<sequence length="462" mass="52483">MIYGDVSGLDQEDALAFKRAGTYHLFAVSGQNVGIMLGFWILLLQYTGNNRWKYSLVFIPVLFVFSMVSGSSASVLRAFSAAVYCTIGWFLRRKVSGLNCWAFTLLLFLLFEPLSIMDASLELSYSVVLALLLLSKPLFQLFYSFFKLDPYLPLELAPVGKQVIDRIGKSFCLLLSTSLSAWLGAWPWEFCIFHSICWLGIFYNIIAVPIAEIIVLLGSLAAVGGFVSGLLASMLNKITYMFLVVLLAVVHSSTKIPGAILSVPDLKILSHPFDSWLYVAHAQSGYFLAIQNKKNYFIVNSLQPWEEERLLPILQKALFFPYNSPSLTFRNGEWFYNEKSIGNQWWTGQEDPEGLRLFFRGTNRGEIQCLIGIKNKKIFFRSLSTYNYSSINDLQIDLLIEQSLGSRQNHRLPFSSFIRTTYGRSQFSVNAVPFYVDSSKSYYREGIWVFVGKEKLQIIAEK</sequence>
<evidence type="ECO:0000256" key="3">
    <source>
        <dbReference type="ARBA" id="ARBA00022692"/>
    </source>
</evidence>
<reference evidence="8 10" key="1">
    <citation type="submission" date="2014-08" db="EMBL/GenBank/DDBJ databases">
        <title>Methylacidiphilum kamchatkense strain Kam1 draft genome sequence.</title>
        <authorList>
            <person name="Birkeland N.-K."/>
            <person name="Erikstad H.A."/>
        </authorList>
    </citation>
    <scope>NUCLEOTIDE SEQUENCE [LARGE SCALE GENOMIC DNA]</scope>
    <source>
        <strain evidence="8 10">Kam1</strain>
    </source>
</reference>
<evidence type="ECO:0000313" key="8">
    <source>
        <dbReference type="EMBL" id="KIE58495.1"/>
    </source>
</evidence>
<keyword evidence="5 6" id="KW-0472">Membrane</keyword>
<reference evidence="11" key="3">
    <citation type="submission" date="2019-03" db="EMBL/GenBank/DDBJ databases">
        <title>Complete genome of Methylacidiphilum kamchatkense Kam1.</title>
        <authorList>
            <person name="Kruse T."/>
            <person name="Murarilal Ratnadevi C."/>
            <person name="Erikstad H.-A."/>
            <person name="Birkeland N.-K."/>
        </authorList>
    </citation>
    <scope>NUCLEOTIDE SEQUENCE [LARGE SCALE GENOMIC DNA]</scope>
    <source>
        <strain evidence="11">kam1</strain>
    </source>
</reference>
<evidence type="ECO:0000313" key="10">
    <source>
        <dbReference type="Proteomes" id="UP000031594"/>
    </source>
</evidence>
<evidence type="ECO:0000313" key="9">
    <source>
        <dbReference type="EMBL" id="QDQ43311.1"/>
    </source>
</evidence>
<proteinExistence type="predicted"/>
<evidence type="ECO:0000256" key="1">
    <source>
        <dbReference type="ARBA" id="ARBA00004651"/>
    </source>
</evidence>
<evidence type="ECO:0000256" key="6">
    <source>
        <dbReference type="SAM" id="Phobius"/>
    </source>
</evidence>
<evidence type="ECO:0000313" key="11">
    <source>
        <dbReference type="Proteomes" id="UP000315925"/>
    </source>
</evidence>
<reference evidence="9" key="2">
    <citation type="journal article" date="2019" name="BMC Genomics">
        <title>Complete genome sequence analysis of the thermoacidophilic verrucomicrobial methanotroph 'Candidatus Methylacidiphilum kamchatkense' strain Kam1 and comparison with its closest relatives.</title>
        <authorList>
            <person name="Kruse T."/>
            <person name="Ratnadevi C.M."/>
            <person name="Erikstad H.A."/>
            <person name="Birkeland N.K."/>
        </authorList>
    </citation>
    <scope>NUCLEOTIDE SEQUENCE</scope>
    <source>
        <strain evidence="9">Kam1</strain>
    </source>
</reference>
<organism evidence="9 11">
    <name type="scientific">Methylacidiphilum kamchatkense Kam1</name>
    <dbReference type="NCBI Taxonomy" id="1202785"/>
    <lineage>
        <taxon>Bacteria</taxon>
        <taxon>Pseudomonadati</taxon>
        <taxon>Verrucomicrobiota</taxon>
        <taxon>Methylacidiphilae</taxon>
        <taxon>Methylacidiphilales</taxon>
        <taxon>Methylacidiphilaceae</taxon>
        <taxon>Methylacidiphilum (ex Ratnadevi et al. 2023)</taxon>
    </lineage>
</organism>
<dbReference type="AlphaFoldDB" id="A0A0C1V451"/>
<keyword evidence="2" id="KW-1003">Cell membrane</keyword>
<dbReference type="PANTHER" id="PTHR30619:SF1">
    <property type="entry name" value="RECOMBINATION PROTEIN 2"/>
    <property type="match status" value="1"/>
</dbReference>
<dbReference type="EMBL" id="CP037899">
    <property type="protein sequence ID" value="QDQ43311.1"/>
    <property type="molecule type" value="Genomic_DNA"/>
</dbReference>
<dbReference type="InterPro" id="IPR052159">
    <property type="entry name" value="Competence_DNA_uptake"/>
</dbReference>
<accession>A0A0C1V451</accession>
<evidence type="ECO:0000256" key="5">
    <source>
        <dbReference type="ARBA" id="ARBA00023136"/>
    </source>
</evidence>
<feature type="transmembrane region" description="Helical" evidence="6">
    <location>
        <begin position="185"/>
        <end position="206"/>
    </location>
</feature>
<dbReference type="InterPro" id="IPR004477">
    <property type="entry name" value="ComEC_N"/>
</dbReference>
<name>A0A0C1V451_9BACT</name>
<keyword evidence="3 6" id="KW-0812">Transmembrane</keyword>
<dbReference type="EMBL" id="JQNX01000004">
    <property type="protein sequence ID" value="KIE58495.1"/>
    <property type="molecule type" value="Genomic_DNA"/>
</dbReference>
<comment type="subcellular location">
    <subcellularLocation>
        <location evidence="1">Cell membrane</location>
        <topology evidence="1">Multi-pass membrane protein</topology>
    </subcellularLocation>
</comment>
<dbReference type="STRING" id="1202785.A946_06280"/>
<dbReference type="GO" id="GO:0005886">
    <property type="term" value="C:plasma membrane"/>
    <property type="evidence" value="ECO:0007669"/>
    <property type="project" value="UniProtKB-SubCell"/>
</dbReference>
<dbReference type="NCBIfam" id="TIGR00360">
    <property type="entry name" value="ComEC_N-term"/>
    <property type="match status" value="1"/>
</dbReference>
<evidence type="ECO:0000259" key="7">
    <source>
        <dbReference type="Pfam" id="PF03772"/>
    </source>
</evidence>
<dbReference type="RefSeq" id="WP_039721460.1">
    <property type="nucleotide sequence ID" value="NZ_CP037899.1"/>
</dbReference>
<dbReference type="OrthoDB" id="9761531at2"/>
<feature type="transmembrane region" description="Helical" evidence="6">
    <location>
        <begin position="95"/>
        <end position="111"/>
    </location>
</feature>
<evidence type="ECO:0000256" key="4">
    <source>
        <dbReference type="ARBA" id="ARBA00022989"/>
    </source>
</evidence>
<dbReference type="Proteomes" id="UP000031594">
    <property type="component" value="Unassembled WGS sequence"/>
</dbReference>
<protein>
    <submittedName>
        <fullName evidence="9">ComEC/Rec2-related protein</fullName>
    </submittedName>
</protein>
<feature type="transmembrane region" description="Helical" evidence="6">
    <location>
        <begin position="123"/>
        <end position="146"/>
    </location>
</feature>
<dbReference type="Proteomes" id="UP000315925">
    <property type="component" value="Chromosome"/>
</dbReference>
<keyword evidence="4 6" id="KW-1133">Transmembrane helix</keyword>
<evidence type="ECO:0000256" key="2">
    <source>
        <dbReference type="ARBA" id="ARBA00022475"/>
    </source>
</evidence>
<dbReference type="PANTHER" id="PTHR30619">
    <property type="entry name" value="DNA INTERNALIZATION/COMPETENCE PROTEIN COMEC/REC2"/>
    <property type="match status" value="1"/>
</dbReference>
<dbReference type="KEGG" id="mkc:kam1_2103"/>
<feature type="domain" description="ComEC/Rec2-related protein" evidence="7">
    <location>
        <begin position="1"/>
        <end position="267"/>
    </location>
</feature>
<gene>
    <name evidence="8" type="ORF">A946_06280</name>
    <name evidence="9" type="ORF">kam1_2103</name>
</gene>